<dbReference type="GO" id="GO:0016717">
    <property type="term" value="F:oxidoreductase activity, acting on paired donors, with oxidation of a pair of donors resulting in the reduction of molecular oxygen to two molecules of water"/>
    <property type="evidence" value="ECO:0007669"/>
    <property type="project" value="TreeGrafter"/>
</dbReference>
<dbReference type="InterPro" id="IPR012171">
    <property type="entry name" value="Fatty_acid_desaturase"/>
</dbReference>
<dbReference type="GO" id="GO:0008610">
    <property type="term" value="P:lipid biosynthetic process"/>
    <property type="evidence" value="ECO:0007669"/>
    <property type="project" value="UniProtKB-ARBA"/>
</dbReference>
<accession>A0A9N8HU07</accession>
<sequence>MNASKEPNKEEKGIANGQKEKGTANGQQFSVPVDFPNHPGGQDTLNAARDHSHKDFLFLTSHFGRDLDGRITQAAKSRGITLPQRGPAYNEIHAALCRIIQEHPEQVMIYRAWCLFLTVLFPTSLIAFIMTGSHVWAVTWGLVFVSYGFNIFHMRNHLGGKVYGIGWLDQLTEPIYDFMDRTYAIRPENWRKNHNEGHHLVTNDPIRDHDIYSTVGVGFRLHPDLPHSPIHRFQPLYIPLLLILNGLTFPFDNILKHGGHPVYFMIYWLTMFILPTYFNGFDALKTILTVIVVAGTLNSYIIQVTHNHGDLASFCDTANRPLVDSMGRPKNIDDFMQLQMNESMNWGGYFSCLLFGGNNYQIEHHVAPSVPSPLLYHYLSPVLREMAQRRGWSYVSEPDFASAVATYHKHLFEMSLPPSKKSE</sequence>
<evidence type="ECO:0000256" key="1">
    <source>
        <dbReference type="SAM" id="MobiDB-lite"/>
    </source>
</evidence>
<feature type="domain" description="Fatty acid desaturase" evidence="3">
    <location>
        <begin position="185"/>
        <end position="396"/>
    </location>
</feature>
<feature type="region of interest" description="Disordered" evidence="1">
    <location>
        <begin position="1"/>
        <end position="33"/>
    </location>
</feature>
<dbReference type="EMBL" id="CAICTM010001332">
    <property type="protein sequence ID" value="CAB9522718.1"/>
    <property type="molecule type" value="Genomic_DNA"/>
</dbReference>
<keyword evidence="2" id="KW-0472">Membrane</keyword>
<feature type="transmembrane region" description="Helical" evidence="2">
    <location>
        <begin position="108"/>
        <end position="129"/>
    </location>
</feature>
<evidence type="ECO:0000313" key="4">
    <source>
        <dbReference type="EMBL" id="CAB9522718.1"/>
    </source>
</evidence>
<dbReference type="GO" id="GO:0016020">
    <property type="term" value="C:membrane"/>
    <property type="evidence" value="ECO:0007669"/>
    <property type="project" value="TreeGrafter"/>
</dbReference>
<keyword evidence="2" id="KW-1133">Transmembrane helix</keyword>
<dbReference type="PANTHER" id="PTHR19353:SF19">
    <property type="entry name" value="DELTA(5) FATTY ACID DESATURASE C-RELATED"/>
    <property type="match status" value="1"/>
</dbReference>
<feature type="transmembrane region" description="Helical" evidence="2">
    <location>
        <begin position="236"/>
        <end position="255"/>
    </location>
</feature>
<gene>
    <name evidence="4" type="ORF">SEMRO_1334_G263740.1</name>
</gene>
<feature type="compositionally biased region" description="Basic and acidic residues" evidence="1">
    <location>
        <begin position="1"/>
        <end position="22"/>
    </location>
</feature>
<dbReference type="OrthoDB" id="260091at2759"/>
<name>A0A9N8HU07_9STRA</name>
<dbReference type="PANTHER" id="PTHR19353">
    <property type="entry name" value="FATTY ACID DESATURASE 2"/>
    <property type="match status" value="1"/>
</dbReference>
<feature type="transmembrane region" description="Helical" evidence="2">
    <location>
        <begin position="261"/>
        <end position="278"/>
    </location>
</feature>
<evidence type="ECO:0000259" key="3">
    <source>
        <dbReference type="Pfam" id="PF00487"/>
    </source>
</evidence>
<comment type="caution">
    <text evidence="4">The sequence shown here is derived from an EMBL/GenBank/DDBJ whole genome shotgun (WGS) entry which is preliminary data.</text>
</comment>
<evidence type="ECO:0000313" key="5">
    <source>
        <dbReference type="Proteomes" id="UP001153069"/>
    </source>
</evidence>
<reference evidence="4" key="1">
    <citation type="submission" date="2020-06" db="EMBL/GenBank/DDBJ databases">
        <authorList>
            <consortium name="Plant Systems Biology data submission"/>
        </authorList>
    </citation>
    <scope>NUCLEOTIDE SEQUENCE</scope>
    <source>
        <strain evidence="4">D6</strain>
    </source>
</reference>
<protein>
    <submittedName>
        <fullName evidence="4">Acyl-lipid (7-3)-desaturase</fullName>
    </submittedName>
</protein>
<keyword evidence="5" id="KW-1185">Reference proteome</keyword>
<keyword evidence="2" id="KW-0812">Transmembrane</keyword>
<dbReference type="AlphaFoldDB" id="A0A9N8HU07"/>
<dbReference type="InterPro" id="IPR005804">
    <property type="entry name" value="FA_desaturase_dom"/>
</dbReference>
<dbReference type="Proteomes" id="UP001153069">
    <property type="component" value="Unassembled WGS sequence"/>
</dbReference>
<evidence type="ECO:0000256" key="2">
    <source>
        <dbReference type="SAM" id="Phobius"/>
    </source>
</evidence>
<feature type="transmembrane region" description="Helical" evidence="2">
    <location>
        <begin position="135"/>
        <end position="152"/>
    </location>
</feature>
<organism evidence="4 5">
    <name type="scientific">Seminavis robusta</name>
    <dbReference type="NCBI Taxonomy" id="568900"/>
    <lineage>
        <taxon>Eukaryota</taxon>
        <taxon>Sar</taxon>
        <taxon>Stramenopiles</taxon>
        <taxon>Ochrophyta</taxon>
        <taxon>Bacillariophyta</taxon>
        <taxon>Bacillariophyceae</taxon>
        <taxon>Bacillariophycidae</taxon>
        <taxon>Naviculales</taxon>
        <taxon>Naviculaceae</taxon>
        <taxon>Seminavis</taxon>
    </lineage>
</organism>
<proteinExistence type="predicted"/>
<dbReference type="Pfam" id="PF00487">
    <property type="entry name" value="FA_desaturase"/>
    <property type="match status" value="1"/>
</dbReference>